<feature type="domain" description="Carbohydrate kinase PfkB" evidence="3">
    <location>
        <begin position="43"/>
        <end position="350"/>
    </location>
</feature>
<proteinExistence type="predicted"/>
<dbReference type="Pfam" id="PF00294">
    <property type="entry name" value="PfkB"/>
    <property type="match status" value="1"/>
</dbReference>
<keyword evidence="5" id="KW-1185">Reference proteome</keyword>
<dbReference type="InterPro" id="IPR011611">
    <property type="entry name" value="PfkB_dom"/>
</dbReference>
<dbReference type="Proteomes" id="UP001595926">
    <property type="component" value="Unassembled WGS sequence"/>
</dbReference>
<dbReference type="EMBL" id="JBHSJH010000001">
    <property type="protein sequence ID" value="MFC4891875.1"/>
    <property type="molecule type" value="Genomic_DNA"/>
</dbReference>
<accession>A0ABV9T9T4</accession>
<dbReference type="EC" id="2.7.1.-" evidence="4"/>
<name>A0ABV9T9T4_9GAMM</name>
<protein>
    <submittedName>
        <fullName evidence="4">Carbohydrate kinase family protein</fullName>
        <ecNumber evidence="4">2.7.1.-</ecNumber>
    </submittedName>
</protein>
<dbReference type="GO" id="GO:0016301">
    <property type="term" value="F:kinase activity"/>
    <property type="evidence" value="ECO:0007669"/>
    <property type="project" value="UniProtKB-KW"/>
</dbReference>
<sequence>MFNLPMDKNIKTLVIGGATLDTIIEYEEMLTMNMQRKDSNQSFMLLEEGAKIEVKEHNSFSGGGATNTAVSFKKQGLDVSFFGKVGKDIAGEKIIKELLDLGIDTSNVRYSDTYGTATSYVIPSLGGDRTIFAYRGANRDILKDDLPYDAIKSSDFIYITSLSKASAARLPEIVKIASESNVKVAINPGSSQLDVGESFIKDSMFGIDTLVLNYQEAKKLMMSLLSTANSDVIEVRDDNTNENLIETSTAVFQDATFRLKSFFKLCLNLGPRIIVVTDGEKGVYAATKECLYHSEAIYTENVVNTLGAGDAFSSTFCANIYKNKKIPEAIQYALINSSQVIQYPDAKSGLQTFEDIEKIKSWLDKELDKNIKVISW</sequence>
<keyword evidence="1 4" id="KW-0808">Transferase</keyword>
<dbReference type="SUPFAM" id="SSF53613">
    <property type="entry name" value="Ribokinase-like"/>
    <property type="match status" value="1"/>
</dbReference>
<comment type="caution">
    <text evidence="4">The sequence shown here is derived from an EMBL/GenBank/DDBJ whole genome shotgun (WGS) entry which is preliminary data.</text>
</comment>
<keyword evidence="2 4" id="KW-0418">Kinase</keyword>
<dbReference type="Gene3D" id="3.40.1190.20">
    <property type="match status" value="1"/>
</dbReference>
<dbReference type="PANTHER" id="PTHR10584:SF166">
    <property type="entry name" value="RIBOKINASE"/>
    <property type="match status" value="1"/>
</dbReference>
<evidence type="ECO:0000256" key="2">
    <source>
        <dbReference type="ARBA" id="ARBA00022777"/>
    </source>
</evidence>
<reference evidence="5" key="1">
    <citation type="journal article" date="2019" name="Int. J. Syst. Evol. Microbiol.">
        <title>The Global Catalogue of Microorganisms (GCM) 10K type strain sequencing project: providing services to taxonomists for standard genome sequencing and annotation.</title>
        <authorList>
            <consortium name="The Broad Institute Genomics Platform"/>
            <consortium name="The Broad Institute Genome Sequencing Center for Infectious Disease"/>
            <person name="Wu L."/>
            <person name="Ma J."/>
        </authorList>
    </citation>
    <scope>NUCLEOTIDE SEQUENCE [LARGE SCALE GENOMIC DNA]</scope>
    <source>
        <strain evidence="5">CGMCC 1.13718</strain>
    </source>
</reference>
<dbReference type="PROSITE" id="PS00583">
    <property type="entry name" value="PFKB_KINASES_1"/>
    <property type="match status" value="1"/>
</dbReference>
<evidence type="ECO:0000259" key="3">
    <source>
        <dbReference type="Pfam" id="PF00294"/>
    </source>
</evidence>
<dbReference type="PANTHER" id="PTHR10584">
    <property type="entry name" value="SUGAR KINASE"/>
    <property type="match status" value="1"/>
</dbReference>
<dbReference type="RefSeq" id="WP_377654366.1">
    <property type="nucleotide sequence ID" value="NZ_JBHSJH010000001.1"/>
</dbReference>
<organism evidence="4 5">
    <name type="scientific">Pseudofrancisella aestuarii</name>
    <dbReference type="NCBI Taxonomy" id="2670347"/>
    <lineage>
        <taxon>Bacteria</taxon>
        <taxon>Pseudomonadati</taxon>
        <taxon>Pseudomonadota</taxon>
        <taxon>Gammaproteobacteria</taxon>
        <taxon>Thiotrichales</taxon>
        <taxon>Francisellaceae</taxon>
        <taxon>Pseudofrancisella</taxon>
    </lineage>
</organism>
<dbReference type="InterPro" id="IPR002173">
    <property type="entry name" value="Carboh/pur_kinase_PfkB_CS"/>
</dbReference>
<dbReference type="InterPro" id="IPR029056">
    <property type="entry name" value="Ribokinase-like"/>
</dbReference>
<evidence type="ECO:0000313" key="5">
    <source>
        <dbReference type="Proteomes" id="UP001595926"/>
    </source>
</evidence>
<evidence type="ECO:0000256" key="1">
    <source>
        <dbReference type="ARBA" id="ARBA00022679"/>
    </source>
</evidence>
<gene>
    <name evidence="4" type="ORF">ACFPDQ_02295</name>
</gene>
<evidence type="ECO:0000313" key="4">
    <source>
        <dbReference type="EMBL" id="MFC4891875.1"/>
    </source>
</evidence>